<dbReference type="OrthoDB" id="2788229at2759"/>
<gene>
    <name evidence="1" type="ORF">CVT26_003128</name>
</gene>
<dbReference type="InParanoid" id="A0A409Y4P4"/>
<sequence length="386" mass="44653">MLPKDIEEEIIGHLWDDKDTLVDCALTRRSFLFPSQKLLFHKIYLTPHSFCEGQKTIASLEEILILNPRLRRYVRHFEITDEKSQWLLDDPSISNVLLLLNNLEGLVIKHSKHTCEAPVPWTDSLLSALLSLLHSPNLKFLSLRNCPIEWAVHGRHLTQLSVASTYSQPLRSGLCIDCDVGPCVDSLEIQFDDREQVFRNVRKAIGMKKITHLFASAAESGHAPVASILEDCAATLTEMALVTHDRTVDWTRVSHQQDPIDWTSLTSLRIFSVQLQIPITYDGATAGMLGVRFRSHPYQFMYCLKELTIRSQFVVLGRFWGKLHLREWSRVTELLRDRARFPLLRRVNLQVVPWDFRDEDRDIMEFYRRIDLKCLSSLNFTQKLSS</sequence>
<protein>
    <recommendedName>
        <fullName evidence="3">F-box domain-containing protein</fullName>
    </recommendedName>
</protein>
<evidence type="ECO:0008006" key="3">
    <source>
        <dbReference type="Google" id="ProtNLM"/>
    </source>
</evidence>
<comment type="caution">
    <text evidence="1">The sequence shown here is derived from an EMBL/GenBank/DDBJ whole genome shotgun (WGS) entry which is preliminary data.</text>
</comment>
<name>A0A409Y4P4_9AGAR</name>
<keyword evidence="2" id="KW-1185">Reference proteome</keyword>
<dbReference type="AlphaFoldDB" id="A0A409Y4P4"/>
<evidence type="ECO:0000313" key="2">
    <source>
        <dbReference type="Proteomes" id="UP000284706"/>
    </source>
</evidence>
<organism evidence="1 2">
    <name type="scientific">Gymnopilus dilepis</name>
    <dbReference type="NCBI Taxonomy" id="231916"/>
    <lineage>
        <taxon>Eukaryota</taxon>
        <taxon>Fungi</taxon>
        <taxon>Dikarya</taxon>
        <taxon>Basidiomycota</taxon>
        <taxon>Agaricomycotina</taxon>
        <taxon>Agaricomycetes</taxon>
        <taxon>Agaricomycetidae</taxon>
        <taxon>Agaricales</taxon>
        <taxon>Agaricineae</taxon>
        <taxon>Hymenogastraceae</taxon>
        <taxon>Gymnopilus</taxon>
    </lineage>
</organism>
<accession>A0A409Y4P4</accession>
<proteinExistence type="predicted"/>
<dbReference type="EMBL" id="NHYE01001155">
    <property type="protein sequence ID" value="PPQ97980.1"/>
    <property type="molecule type" value="Genomic_DNA"/>
</dbReference>
<evidence type="ECO:0000313" key="1">
    <source>
        <dbReference type="EMBL" id="PPQ97980.1"/>
    </source>
</evidence>
<reference evidence="1 2" key="1">
    <citation type="journal article" date="2018" name="Evol. Lett.">
        <title>Horizontal gene cluster transfer increased hallucinogenic mushroom diversity.</title>
        <authorList>
            <person name="Reynolds H.T."/>
            <person name="Vijayakumar V."/>
            <person name="Gluck-Thaler E."/>
            <person name="Korotkin H.B."/>
            <person name="Matheny P.B."/>
            <person name="Slot J.C."/>
        </authorList>
    </citation>
    <scope>NUCLEOTIDE SEQUENCE [LARGE SCALE GENOMIC DNA]</scope>
    <source>
        <strain evidence="1 2">SRW20</strain>
    </source>
</reference>
<dbReference type="Proteomes" id="UP000284706">
    <property type="component" value="Unassembled WGS sequence"/>
</dbReference>